<evidence type="ECO:0000313" key="2">
    <source>
        <dbReference type="Proteomes" id="UP000253383"/>
    </source>
</evidence>
<dbReference type="Pfam" id="PF09571">
    <property type="entry name" value="RE_XcyI"/>
    <property type="match status" value="1"/>
</dbReference>
<dbReference type="GO" id="GO:0003677">
    <property type="term" value="F:DNA binding"/>
    <property type="evidence" value="ECO:0007669"/>
    <property type="project" value="InterPro"/>
</dbReference>
<keyword evidence="1" id="KW-0255">Endonuclease</keyword>
<dbReference type="GO" id="GO:0000287">
    <property type="term" value="F:magnesium ion binding"/>
    <property type="evidence" value="ECO:0007669"/>
    <property type="project" value="InterPro"/>
</dbReference>
<accession>A0A368JX78</accession>
<keyword evidence="1" id="KW-0378">Hydrolase</keyword>
<evidence type="ECO:0000313" key="1">
    <source>
        <dbReference type="EMBL" id="RCR71284.1"/>
    </source>
</evidence>
<dbReference type="EMBL" id="QOWE01000002">
    <property type="protein sequence ID" value="RCR71284.1"/>
    <property type="molecule type" value="Genomic_DNA"/>
</dbReference>
<dbReference type="OrthoDB" id="494803at2"/>
<protein>
    <submittedName>
        <fullName evidence="1">XcyI family restriction endonuclease</fullName>
    </submittedName>
</protein>
<name>A0A368JX78_9BACT</name>
<sequence length="320" mass="36070">MSPKNFPTLLPDLQIGLHYRLRNIKDLYFHEALSKAVKNMSISSIDSELNSLVSQDALQKLASFSLRGEALFPLPILLKENPFLLGYYRLLYGFSQKEFYNKGPFGAFKAMEEKGKLSKNASNDLEYLCKSLISTAQGFVSQLDDISLSLIAELQLLTVGPQLRGSKNNEYGQIATQKTFSIIKDLLKNYILSSAQTWIEVKNDSGRIVKIKFSSDPDIEIIEQLKSGSRGLISIEIKGGTDLSNVHNRIGEAEKSHQKARHRGYFEFMTIISVDIDYKNLKSESPTTSHFFNLFKIADKNSDEHQKFKDTLASIISVNI</sequence>
<dbReference type="RefSeq" id="WP_114404523.1">
    <property type="nucleotide sequence ID" value="NZ_QOWE01000002.1"/>
</dbReference>
<keyword evidence="1" id="KW-0540">Nuclease</keyword>
<organism evidence="1 2">
    <name type="scientific">Larkinella punicea</name>
    <dbReference type="NCBI Taxonomy" id="2315727"/>
    <lineage>
        <taxon>Bacteria</taxon>
        <taxon>Pseudomonadati</taxon>
        <taxon>Bacteroidota</taxon>
        <taxon>Cytophagia</taxon>
        <taxon>Cytophagales</taxon>
        <taxon>Spirosomataceae</taxon>
        <taxon>Larkinella</taxon>
    </lineage>
</organism>
<comment type="caution">
    <text evidence="1">The sequence shown here is derived from an EMBL/GenBank/DDBJ whole genome shotgun (WGS) entry which is preliminary data.</text>
</comment>
<dbReference type="GO" id="GO:0009036">
    <property type="term" value="F:type II site-specific deoxyribonuclease activity"/>
    <property type="evidence" value="ECO:0007669"/>
    <property type="project" value="InterPro"/>
</dbReference>
<dbReference type="AlphaFoldDB" id="A0A368JX78"/>
<proteinExistence type="predicted"/>
<reference evidence="1 2" key="1">
    <citation type="submission" date="2018-07" db="EMBL/GenBank/DDBJ databases">
        <title>Genome analysis of Larkinella rosea.</title>
        <authorList>
            <person name="Zhou Z."/>
            <person name="Wang G."/>
        </authorList>
    </citation>
    <scope>NUCLEOTIDE SEQUENCE [LARGE SCALE GENOMIC DNA]</scope>
    <source>
        <strain evidence="2">zzj9</strain>
    </source>
</reference>
<gene>
    <name evidence="1" type="ORF">DUE52_03290</name>
</gene>
<keyword evidence="2" id="KW-1185">Reference proteome</keyword>
<dbReference type="InterPro" id="IPR019071">
    <property type="entry name" value="Restrct_endonuc_II_XcyI"/>
</dbReference>
<dbReference type="Proteomes" id="UP000253383">
    <property type="component" value="Unassembled WGS sequence"/>
</dbReference>
<dbReference type="GO" id="GO:0009307">
    <property type="term" value="P:DNA restriction-modification system"/>
    <property type="evidence" value="ECO:0007669"/>
    <property type="project" value="InterPro"/>
</dbReference>